<gene>
    <name evidence="3" type="ORF">FXO26_20775</name>
</gene>
<evidence type="ECO:0008006" key="5">
    <source>
        <dbReference type="Google" id="ProtNLM"/>
    </source>
</evidence>
<accession>A0A5D3G8K1</accession>
<name>A0A5D3G8K1_9PSED</name>
<dbReference type="Gene3D" id="2.180.10.10">
    <property type="entry name" value="RHS repeat-associated core"/>
    <property type="match status" value="1"/>
</dbReference>
<evidence type="ECO:0000256" key="1">
    <source>
        <dbReference type="SAM" id="MobiDB-lite"/>
    </source>
</evidence>
<dbReference type="InterPro" id="IPR050708">
    <property type="entry name" value="T6SS_VgrG/RHS"/>
</dbReference>
<evidence type="ECO:0000256" key="2">
    <source>
        <dbReference type="SAM" id="Phobius"/>
    </source>
</evidence>
<protein>
    <recommendedName>
        <fullName evidence="5">RHS repeat-associated core domain-containing protein</fullName>
    </recommendedName>
</protein>
<organism evidence="3 4">
    <name type="scientific">Pseudomonas synxantha</name>
    <dbReference type="NCBI Taxonomy" id="47883"/>
    <lineage>
        <taxon>Bacteria</taxon>
        <taxon>Pseudomonadati</taxon>
        <taxon>Pseudomonadota</taxon>
        <taxon>Gammaproteobacteria</taxon>
        <taxon>Pseudomonadales</taxon>
        <taxon>Pseudomonadaceae</taxon>
        <taxon>Pseudomonas</taxon>
    </lineage>
</organism>
<dbReference type="NCBIfam" id="TIGR03696">
    <property type="entry name" value="Rhs_assc_core"/>
    <property type="match status" value="1"/>
</dbReference>
<dbReference type="InterPro" id="IPR031325">
    <property type="entry name" value="RHS_repeat"/>
</dbReference>
<feature type="transmembrane region" description="Helical" evidence="2">
    <location>
        <begin position="1442"/>
        <end position="1458"/>
    </location>
</feature>
<keyword evidence="2" id="KW-1133">Transmembrane helix</keyword>
<evidence type="ECO:0000313" key="4">
    <source>
        <dbReference type="Proteomes" id="UP000324029"/>
    </source>
</evidence>
<sequence>MNMAHNPMGTDPSDSENDPIFNATTQKRNVVDPRTGLFEAFIPLPSIVGNDGSGPVFEMGLHCAPTFNNLFALGDGCFFGLTTYSTAHNRLTLHSGEVLNIKKGIDPDPQNDAVNVSWFNNQLTVMRKDTRHEVLELLDNTGIYVPKILTTYNPDLKESKNLYFTWTSTPHVIEGKTYYQLQLTGITDSTKRNLLKIEYTPPAPDTSPAIGTVKIMFWPDDATQTLTYTLALKDYALQSVTLGNTHKTTLEYLDHPVCGWLLNKITNVDGLQEAVEYKDNGLTFPDNPQLSALPCVSTHTLTPTGGGTPVITTYAYERQDEKKYRTIMAEGVPAIRTTVYQYDDEHDVKTETLSQGSAKTLTAYNMSKDDDLDSRETRVTYQQANRSRTTTNKNTFNDSSGLIKNQQQTITTEMDYLRSFTDPIYNFFKHSNGTLKARELLSAIARASKEEQNDKPGTQWETADYTYESLFPSAALDTKFVETPGLLAIIPGLSDLIPGLRNVAEFELHRYEMTPSLEARLYSTLQCSLATDKFADAALVGQQYEYFEANVTEEGNVIEDFRTGRVKSIRRSTLGNKHLAPLVSDPLRSFAYALGGVGNIELTTTTTETDEQGNSRTSSETKSTLDGRLIRQVDVDGNRTEYSYNNNGQLSTLTVCAQSTTYRQVTTYTYPAPGQIQMTTPNGQTRLSQYDGQDRLVSEYLIEDGQKKLIKAVSYDRIGRELRTTQYDYQNMPLQLLEWQELKYDDWNRVSGRRYSNGREDFDLKDPIALTLTQWTGKATDKHRTITTYNLDETIKKIEWRGKEGNIYQTQTATYTRARQIKQLHTDGELGDTTIDYAYDGSGRLLSEKHSEKNNGILAPSLVYTYYYTYPKHWLMTEATQIDIEFSNNRHILGKRTIDSWGRVTSLTRGKCTETYTYIGASSVPASTQTADGTLLQHEYIKELGNRLANTGTTNRTEQQSYTYAYGAQKISSASEGEKFLEYNHDANLYITNQHIQTQPGQTKETFSEYSHGGRLLTNTDPTGNKTLFLYSGDQRYAANNFHFTCSHNYDSQGLLSKELIIGPINSTDPKVTFDVTYTYDAERRETSRRFTLSGKVDLKIESAYYGDGKLKSVFLKQDNIVLGSRIMAYTPGGRLKSYTTTGVWRPKTPKNQDIDKQEFTYDALGNVTTCVTSFGGFKNTTTNSNDSLNGFRLATVYNSHSDYPEAATLRYDAAGRVTQDASGKKYTYDWLGRLIQAGSIRYSYDPSDRLMIRDNNGVQTQLIYDGLTVCGEYSTANNDSSRELNPGSEGCTVLQIKRSGVKRTLFELRDAHGTVWASYDLQAQTLRHHAYTAYGEQSPAETDSMLGFKGEFLDADTGQYVLGAGGQGRYYSASSMCFYTPDSLSPFGPGGPNLYAYCAEGDPVNFSDPSGHFSVNDALWNQWQGQGREPGPISLGPDNPLGTWIFGAIGILAAIVSGGTSLLLTAALVGLAVVSLAANIASVLTQDTNPELSSILAWVSLGTGVLGGGAMLVKKVASLALYLGRSGIAMARNLLSRTVPNLIPRLRRLGQFKDYRRLYGDFANGKPPYMVGRIPGKAVKALEEGKRAKNFFTAAEANTVAFFTTGTLGNTEAFDSDVANQINNTIGDLTWLPWGSFMKLWLKVR</sequence>
<feature type="region of interest" description="Disordered" evidence="1">
    <location>
        <begin position="603"/>
        <end position="624"/>
    </location>
</feature>
<dbReference type="InterPro" id="IPR022385">
    <property type="entry name" value="Rhs_assc_core"/>
</dbReference>
<proteinExistence type="predicted"/>
<evidence type="ECO:0000313" key="3">
    <source>
        <dbReference type="EMBL" id="TYK56178.1"/>
    </source>
</evidence>
<keyword evidence="2" id="KW-0472">Membrane</keyword>
<dbReference type="Pfam" id="PF05593">
    <property type="entry name" value="RHS_repeat"/>
    <property type="match status" value="1"/>
</dbReference>
<feature type="transmembrane region" description="Helical" evidence="2">
    <location>
        <begin position="1463"/>
        <end position="1484"/>
    </location>
</feature>
<dbReference type="InterPro" id="IPR006530">
    <property type="entry name" value="YD"/>
</dbReference>
<dbReference type="EMBL" id="VSRO01000010">
    <property type="protein sequence ID" value="TYK56178.1"/>
    <property type="molecule type" value="Genomic_DNA"/>
</dbReference>
<dbReference type="Proteomes" id="UP000324029">
    <property type="component" value="Unassembled WGS sequence"/>
</dbReference>
<reference evidence="3 4" key="2">
    <citation type="submission" date="2019-08" db="EMBL/GenBank/DDBJ databases">
        <authorList>
            <person name="Brilhante M."/>
            <person name="Perreten V."/>
        </authorList>
    </citation>
    <scope>NUCLEOTIDE SEQUENCE [LARGE SCALE GENOMIC DNA]</scope>
    <source>
        <strain evidence="3 4">MCP106</strain>
    </source>
</reference>
<dbReference type="PANTHER" id="PTHR32305:SF15">
    <property type="entry name" value="PROTEIN RHSA-RELATED"/>
    <property type="match status" value="1"/>
</dbReference>
<feature type="region of interest" description="Disordered" evidence="1">
    <location>
        <begin position="1"/>
        <end position="21"/>
    </location>
</feature>
<feature type="transmembrane region" description="Helical" evidence="2">
    <location>
        <begin position="1496"/>
        <end position="1514"/>
    </location>
</feature>
<reference evidence="3 4" key="1">
    <citation type="submission" date="2019-08" db="EMBL/GenBank/DDBJ databases">
        <title>Subclass B2 metallo-beta lactamase from Pseudomonas synxantha.</title>
        <authorList>
            <person name="Poirel L."/>
            <person name="Palmieri M."/>
            <person name="Masseron A."/>
            <person name="Perreten V."/>
            <person name="Nordman P."/>
        </authorList>
    </citation>
    <scope>NUCLEOTIDE SEQUENCE [LARGE SCALE GENOMIC DNA]</scope>
    <source>
        <strain evidence="3 4">MCP106</strain>
    </source>
</reference>
<feature type="compositionally biased region" description="Polar residues" evidence="1">
    <location>
        <begin position="612"/>
        <end position="622"/>
    </location>
</feature>
<dbReference type="PANTHER" id="PTHR32305">
    <property type="match status" value="1"/>
</dbReference>
<comment type="caution">
    <text evidence="3">The sequence shown here is derived from an EMBL/GenBank/DDBJ whole genome shotgun (WGS) entry which is preliminary data.</text>
</comment>
<dbReference type="NCBIfam" id="TIGR01643">
    <property type="entry name" value="YD_repeat_2x"/>
    <property type="match status" value="1"/>
</dbReference>
<keyword evidence="2" id="KW-0812">Transmembrane</keyword>